<proteinExistence type="predicted"/>
<name>D5RU18_9PROT</name>
<protein>
    <submittedName>
        <fullName evidence="2">Uncharacterized protein</fullName>
    </submittedName>
</protein>
<keyword evidence="3" id="KW-1185">Reference proteome</keyword>
<sequence length="55" mass="5379">ALRAAGLSAGPAVLAALLDQRGATLDEAALDGIGGGRGIVSRPPPTIDTSKIVDL</sequence>
<evidence type="ECO:0000313" key="2">
    <source>
        <dbReference type="EMBL" id="EFH09199.1"/>
    </source>
</evidence>
<accession>D5RU18</accession>
<evidence type="ECO:0000256" key="1">
    <source>
        <dbReference type="SAM" id="MobiDB-lite"/>
    </source>
</evidence>
<dbReference type="Proteomes" id="UP000005324">
    <property type="component" value="Unassembled WGS sequence"/>
</dbReference>
<feature type="non-terminal residue" evidence="2">
    <location>
        <position position="1"/>
    </location>
</feature>
<organism evidence="2 3">
    <name type="scientific">Pseudoroseomonas cervicalis ATCC 49957</name>
    <dbReference type="NCBI Taxonomy" id="525371"/>
    <lineage>
        <taxon>Bacteria</taxon>
        <taxon>Pseudomonadati</taxon>
        <taxon>Pseudomonadota</taxon>
        <taxon>Alphaproteobacteria</taxon>
        <taxon>Acetobacterales</taxon>
        <taxon>Roseomonadaceae</taxon>
        <taxon>Roseomonas</taxon>
    </lineage>
</organism>
<dbReference type="EMBL" id="ADVL01000899">
    <property type="protein sequence ID" value="EFH09199.1"/>
    <property type="molecule type" value="Genomic_DNA"/>
</dbReference>
<feature type="region of interest" description="Disordered" evidence="1">
    <location>
        <begin position="34"/>
        <end position="55"/>
    </location>
</feature>
<evidence type="ECO:0000313" key="3">
    <source>
        <dbReference type="Proteomes" id="UP000005324"/>
    </source>
</evidence>
<reference evidence="2 3" key="1">
    <citation type="submission" date="2010-04" db="EMBL/GenBank/DDBJ databases">
        <authorList>
            <person name="Qin X."/>
            <person name="Bachman B."/>
            <person name="Battles P."/>
            <person name="Bell A."/>
            <person name="Bess C."/>
            <person name="Bickham C."/>
            <person name="Chaboub L."/>
            <person name="Chen D."/>
            <person name="Coyle M."/>
            <person name="Deiros D.R."/>
            <person name="Dinh H."/>
            <person name="Forbes L."/>
            <person name="Fowler G."/>
            <person name="Francisco L."/>
            <person name="Fu Q."/>
            <person name="Gubbala S."/>
            <person name="Hale W."/>
            <person name="Han Y."/>
            <person name="Hemphill L."/>
            <person name="Highlander S.K."/>
            <person name="Hirani K."/>
            <person name="Hogues M."/>
            <person name="Jackson L."/>
            <person name="Jakkamsetti A."/>
            <person name="Javaid M."/>
            <person name="Jiang H."/>
            <person name="Korchina V."/>
            <person name="Kovar C."/>
            <person name="Lara F."/>
            <person name="Lee S."/>
            <person name="Mata R."/>
            <person name="Mathew T."/>
            <person name="Moen C."/>
            <person name="Morales K."/>
            <person name="Munidasa M."/>
            <person name="Nazareth L."/>
            <person name="Ngo R."/>
            <person name="Nguyen L."/>
            <person name="Okwuonu G."/>
            <person name="Ongeri F."/>
            <person name="Patil S."/>
            <person name="Petrosino J."/>
            <person name="Pham C."/>
            <person name="Pham P."/>
            <person name="Pu L.-L."/>
            <person name="Puazo M."/>
            <person name="Raj R."/>
            <person name="Reid J."/>
            <person name="Rouhana J."/>
            <person name="Saada N."/>
            <person name="Shang Y."/>
            <person name="Simmons D."/>
            <person name="Thornton R."/>
            <person name="Warren J."/>
            <person name="Weissenberger G."/>
            <person name="Zhang J."/>
            <person name="Zhang L."/>
            <person name="Zhou C."/>
            <person name="Zhu D."/>
            <person name="Muzny D."/>
            <person name="Worley K."/>
            <person name="Gibbs R."/>
        </authorList>
    </citation>
    <scope>NUCLEOTIDE SEQUENCE [LARGE SCALE GENOMIC DNA]</scope>
    <source>
        <strain evidence="2 3">ATCC 49957</strain>
    </source>
</reference>
<dbReference type="HOGENOM" id="CLU_3019207_0_0_5"/>
<gene>
    <name evidence="2" type="ORF">HMPREF0731_4580</name>
</gene>
<comment type="caution">
    <text evidence="2">The sequence shown here is derived from an EMBL/GenBank/DDBJ whole genome shotgun (WGS) entry which is preliminary data.</text>
</comment>
<dbReference type="AlphaFoldDB" id="D5RU18"/>